<evidence type="ECO:0000313" key="2">
    <source>
        <dbReference type="EMBL" id="AWI50718.1"/>
    </source>
</evidence>
<keyword evidence="3" id="KW-1185">Reference proteome</keyword>
<keyword evidence="1" id="KW-0472">Membrane</keyword>
<feature type="transmembrane region" description="Helical" evidence="1">
    <location>
        <begin position="21"/>
        <end position="44"/>
    </location>
</feature>
<protein>
    <recommendedName>
        <fullName evidence="4">Type II secretory pathway, component PulJ</fullName>
    </recommendedName>
</protein>
<keyword evidence="1" id="KW-0812">Transmembrane</keyword>
<name>A0A2U8FIC4_9PAST</name>
<dbReference type="PIRSF" id="PIRSF004525">
    <property type="entry name" value="Pilin_peptidase-dep_B_prd"/>
    <property type="match status" value="1"/>
</dbReference>
<organism evidence="2 3">
    <name type="scientific">Actinobacillus porcitonsillarum</name>
    <dbReference type="NCBI Taxonomy" id="189834"/>
    <lineage>
        <taxon>Bacteria</taxon>
        <taxon>Pseudomonadati</taxon>
        <taxon>Pseudomonadota</taxon>
        <taxon>Gammaproteobacteria</taxon>
        <taxon>Pasteurellales</taxon>
        <taxon>Pasteurellaceae</taxon>
        <taxon>Actinobacillus</taxon>
    </lineage>
</organism>
<dbReference type="InterPro" id="IPR016419">
    <property type="entry name" value="Prepilin_Pept-dep_B_prd"/>
</dbReference>
<dbReference type="KEGG" id="apor:DDU33_04105"/>
<keyword evidence="1" id="KW-1133">Transmembrane helix</keyword>
<dbReference type="EMBL" id="CP029206">
    <property type="protein sequence ID" value="AWI50718.1"/>
    <property type="molecule type" value="Genomic_DNA"/>
</dbReference>
<accession>A0A2U8FIC4</accession>
<sequence>MLCRKINVAPAKIKGGRFSAFSLIEILISLVLGSLLLLSLSALYSQFLISQIKQDERLLLQKEAHQLINYFQQHIQHLGYQGQARADSNFALFEQNGQRYALVKPSCFVFFYDLNNDGCLGKRATKNTACTQGELNNTKELAKEIFGFKLENKEIYLYADNQLINCSREQCKSLLSSCGNSWTKLTSSELFQVTDLAFSWKKQDQLLQIDLALDSVKSPQINYRVTAYTYILNTL</sequence>
<dbReference type="Proteomes" id="UP000244920">
    <property type="component" value="Chromosome"/>
</dbReference>
<gene>
    <name evidence="2" type="ORF">DDU33_04105</name>
</gene>
<evidence type="ECO:0000256" key="1">
    <source>
        <dbReference type="SAM" id="Phobius"/>
    </source>
</evidence>
<proteinExistence type="predicted"/>
<evidence type="ECO:0000313" key="3">
    <source>
        <dbReference type="Proteomes" id="UP000244920"/>
    </source>
</evidence>
<evidence type="ECO:0008006" key="4">
    <source>
        <dbReference type="Google" id="ProtNLM"/>
    </source>
</evidence>
<dbReference type="AlphaFoldDB" id="A0A2U8FIC4"/>
<dbReference type="RefSeq" id="WP_108923317.1">
    <property type="nucleotide sequence ID" value="NZ_CP029206.1"/>
</dbReference>
<reference evidence="3" key="1">
    <citation type="submission" date="2018-05" db="EMBL/GenBank/DDBJ databases">
        <title>Complete genome sequence of Actinobacillus porcitonsillarum reference strain 9953L55 (CCUG 46996).</title>
        <authorList>
            <person name="Dona V."/>
            <person name="Perreten V."/>
        </authorList>
    </citation>
    <scope>NUCLEOTIDE SEQUENCE [LARGE SCALE GENOMIC DNA]</scope>
    <source>
        <strain evidence="3">9953L55</strain>
    </source>
</reference>